<organism evidence="1 3">
    <name type="scientific">Adineta steineri</name>
    <dbReference type="NCBI Taxonomy" id="433720"/>
    <lineage>
        <taxon>Eukaryota</taxon>
        <taxon>Metazoa</taxon>
        <taxon>Spiralia</taxon>
        <taxon>Gnathifera</taxon>
        <taxon>Rotifera</taxon>
        <taxon>Eurotatoria</taxon>
        <taxon>Bdelloidea</taxon>
        <taxon>Adinetida</taxon>
        <taxon>Adinetidae</taxon>
        <taxon>Adineta</taxon>
    </lineage>
</organism>
<reference evidence="1" key="1">
    <citation type="submission" date="2021-02" db="EMBL/GenBank/DDBJ databases">
        <authorList>
            <person name="Nowell W R."/>
        </authorList>
    </citation>
    <scope>NUCLEOTIDE SEQUENCE</scope>
</reference>
<dbReference type="EMBL" id="CAJOAZ010007228">
    <property type="protein sequence ID" value="CAF4157528.1"/>
    <property type="molecule type" value="Genomic_DNA"/>
</dbReference>
<sequence length="304" mass="36259">MTIIKNNELHITYWNQHQIVYRHHNYYHLIFHHTKPKSLIIHQESNLPSTDTVTTNTIPTTPANELPQQHNFATETTENSTYLYEVKNEDDCNQQQQEYIVFYIQTGNITLSNMTVDYSDDETIDNKHKIQMDNNNNNQQNISLREKQKLSFHQKNNETIKLLPIFQSSEPYEIYFVNRNSSFILLSQLTEQIKQLKQLTLFARYDEYAQKYALVIVFFQQQGKLMILIIELLHLPYYATALYSKIKDLFRSMFVLVKTILIWEEIDSIIEVLSKYNLLWPGYIKSNSIVNLEKKFRTWYNPKI</sequence>
<dbReference type="EMBL" id="CAJNOG010000643">
    <property type="protein sequence ID" value="CAF1324745.1"/>
    <property type="molecule type" value="Genomic_DNA"/>
</dbReference>
<gene>
    <name evidence="1" type="ORF">JYZ213_LOCUS33610</name>
    <name evidence="2" type="ORF">OXD698_LOCUS38424</name>
</gene>
<comment type="caution">
    <text evidence="1">The sequence shown here is derived from an EMBL/GenBank/DDBJ whole genome shotgun (WGS) entry which is preliminary data.</text>
</comment>
<name>A0A815FCM8_9BILA</name>
<dbReference type="Proteomes" id="UP000663845">
    <property type="component" value="Unassembled WGS sequence"/>
</dbReference>
<evidence type="ECO:0000313" key="2">
    <source>
        <dbReference type="EMBL" id="CAF4157528.1"/>
    </source>
</evidence>
<proteinExistence type="predicted"/>
<protein>
    <submittedName>
        <fullName evidence="1">Uncharacterized protein</fullName>
    </submittedName>
</protein>
<accession>A0A815FCM8</accession>
<dbReference type="AlphaFoldDB" id="A0A815FCM8"/>
<dbReference type="Proteomes" id="UP000663844">
    <property type="component" value="Unassembled WGS sequence"/>
</dbReference>
<evidence type="ECO:0000313" key="1">
    <source>
        <dbReference type="EMBL" id="CAF1324745.1"/>
    </source>
</evidence>
<evidence type="ECO:0000313" key="3">
    <source>
        <dbReference type="Proteomes" id="UP000663845"/>
    </source>
</evidence>